<accession>A0ABP0LXQ2</accession>
<evidence type="ECO:0000313" key="2">
    <source>
        <dbReference type="Proteomes" id="UP001642464"/>
    </source>
</evidence>
<name>A0ABP0LXQ2_9DINO</name>
<protein>
    <recommendedName>
        <fullName evidence="3">Snurportin-1</fullName>
    </recommendedName>
</protein>
<comment type="caution">
    <text evidence="1">The sequence shown here is derived from an EMBL/GenBank/DDBJ whole genome shotgun (WGS) entry which is preliminary data.</text>
</comment>
<reference evidence="1 2" key="1">
    <citation type="submission" date="2024-02" db="EMBL/GenBank/DDBJ databases">
        <authorList>
            <person name="Chen Y."/>
            <person name="Shah S."/>
            <person name="Dougan E. K."/>
            <person name="Thang M."/>
            <person name="Chan C."/>
        </authorList>
    </citation>
    <scope>NUCLEOTIDE SEQUENCE [LARGE SCALE GENOMIC DNA]</scope>
</reference>
<keyword evidence="2" id="KW-1185">Reference proteome</keyword>
<sequence length="164" mass="17879">MGAQGVVTVLPLQQEVLCSRGSNLWLQSLPGDGPLQAFVVEDSTWVLLLRPSSYSLLNFGANSGSQEGTLEGTLVLKGLNSEDLSHALQKATQPCHRLALQKHRALGGLEYVQLFDTFLVHLCFFKDATKVMVQRWCFNTSPWTFPLHGEILCSTGHVAGGPLS</sequence>
<dbReference type="Proteomes" id="UP001642464">
    <property type="component" value="Unassembled WGS sequence"/>
</dbReference>
<organism evidence="1 2">
    <name type="scientific">Durusdinium trenchii</name>
    <dbReference type="NCBI Taxonomy" id="1381693"/>
    <lineage>
        <taxon>Eukaryota</taxon>
        <taxon>Sar</taxon>
        <taxon>Alveolata</taxon>
        <taxon>Dinophyceae</taxon>
        <taxon>Suessiales</taxon>
        <taxon>Symbiodiniaceae</taxon>
        <taxon>Durusdinium</taxon>
    </lineage>
</organism>
<feature type="non-terminal residue" evidence="1">
    <location>
        <position position="164"/>
    </location>
</feature>
<evidence type="ECO:0000313" key="1">
    <source>
        <dbReference type="EMBL" id="CAK9044025.1"/>
    </source>
</evidence>
<dbReference type="EMBL" id="CAXAMM010018724">
    <property type="protein sequence ID" value="CAK9044025.1"/>
    <property type="molecule type" value="Genomic_DNA"/>
</dbReference>
<evidence type="ECO:0008006" key="3">
    <source>
        <dbReference type="Google" id="ProtNLM"/>
    </source>
</evidence>
<proteinExistence type="predicted"/>
<gene>
    <name evidence="1" type="ORF">SCF082_LOCUS25068</name>
</gene>